<gene>
    <name evidence="2" type="ORF">BSZ37_18390</name>
</gene>
<evidence type="ECO:0000313" key="3">
    <source>
        <dbReference type="Proteomes" id="UP000216339"/>
    </source>
</evidence>
<accession>A0A271J5Q2</accession>
<feature type="domain" description="ATPase BadF/BadG/BcrA/BcrD type" evidence="1">
    <location>
        <begin position="9"/>
        <end position="292"/>
    </location>
</feature>
<reference evidence="2 3" key="1">
    <citation type="submission" date="2016-11" db="EMBL/GenBank/DDBJ databases">
        <title>Study of marine rhodopsin-containing bacteria.</title>
        <authorList>
            <person name="Yoshizawa S."/>
            <person name="Kumagai Y."/>
            <person name="Kogure K."/>
        </authorList>
    </citation>
    <scope>NUCLEOTIDE SEQUENCE [LARGE SCALE GENOMIC DNA]</scope>
    <source>
        <strain evidence="2 3">SAORIC-28</strain>
    </source>
</reference>
<sequence>MVVSDLLFVGVDAGGTKTAALAMAGDCSCRLEGPAAQALRDGPEAAAAVVAALLSDAQGQLGGVPFGGVAVGLAGAGRDSVRGAVSSALAPHLDGAPFTVTHDADIAYHAAWGDGSGALLLVGTGSLVFARTEDGETVRAGGWGTVLGDDGSGAALGRAALRVLLAALDGGPPSTLPEIAAERFDLTTADDVMAAVYTERRPLASFCPLLLAAVEAGDWTAEAALHAEVNGLAKQAGWLATRTGDGLRQRLAYAGGLSGEPVYRAALEAALDRHLPGWDVSRCEAEPVEGALAMARALAG</sequence>
<dbReference type="EMBL" id="MQWD01000001">
    <property type="protein sequence ID" value="PAP78856.1"/>
    <property type="molecule type" value="Genomic_DNA"/>
</dbReference>
<evidence type="ECO:0000313" key="2">
    <source>
        <dbReference type="EMBL" id="PAP78856.1"/>
    </source>
</evidence>
<dbReference type="SUPFAM" id="SSF53067">
    <property type="entry name" value="Actin-like ATPase domain"/>
    <property type="match status" value="2"/>
</dbReference>
<dbReference type="Proteomes" id="UP000216339">
    <property type="component" value="Unassembled WGS sequence"/>
</dbReference>
<dbReference type="Pfam" id="PF01869">
    <property type="entry name" value="BcrAD_BadFG"/>
    <property type="match status" value="1"/>
</dbReference>
<dbReference type="AlphaFoldDB" id="A0A271J5Q2"/>
<dbReference type="InterPro" id="IPR052519">
    <property type="entry name" value="Euk-type_GlcNAc_Kinase"/>
</dbReference>
<dbReference type="PANTHER" id="PTHR43190">
    <property type="entry name" value="N-ACETYL-D-GLUCOSAMINE KINASE"/>
    <property type="match status" value="1"/>
</dbReference>
<organism evidence="2 3">
    <name type="scientific">Rubrivirga marina</name>
    <dbReference type="NCBI Taxonomy" id="1196024"/>
    <lineage>
        <taxon>Bacteria</taxon>
        <taxon>Pseudomonadati</taxon>
        <taxon>Rhodothermota</taxon>
        <taxon>Rhodothermia</taxon>
        <taxon>Rhodothermales</taxon>
        <taxon>Rubricoccaceae</taxon>
        <taxon>Rubrivirga</taxon>
    </lineage>
</organism>
<comment type="caution">
    <text evidence="2">The sequence shown here is derived from an EMBL/GenBank/DDBJ whole genome shotgun (WGS) entry which is preliminary data.</text>
</comment>
<proteinExistence type="predicted"/>
<protein>
    <recommendedName>
        <fullName evidence="1">ATPase BadF/BadG/BcrA/BcrD type domain-containing protein</fullName>
    </recommendedName>
</protein>
<name>A0A271J5Q2_9BACT</name>
<dbReference type="CDD" id="cd24007">
    <property type="entry name" value="ASKHA_NBD_eukNAGK-like"/>
    <property type="match status" value="1"/>
</dbReference>
<dbReference type="InterPro" id="IPR002731">
    <property type="entry name" value="ATPase_BadF"/>
</dbReference>
<dbReference type="PANTHER" id="PTHR43190:SF3">
    <property type="entry name" value="N-ACETYL-D-GLUCOSAMINE KINASE"/>
    <property type="match status" value="1"/>
</dbReference>
<keyword evidence="3" id="KW-1185">Reference proteome</keyword>
<dbReference type="Gene3D" id="3.30.420.40">
    <property type="match status" value="2"/>
</dbReference>
<evidence type="ECO:0000259" key="1">
    <source>
        <dbReference type="Pfam" id="PF01869"/>
    </source>
</evidence>
<dbReference type="InterPro" id="IPR043129">
    <property type="entry name" value="ATPase_NBD"/>
</dbReference>